<evidence type="ECO:0000256" key="2">
    <source>
        <dbReference type="HAMAP-Rule" id="MF_00048"/>
    </source>
</evidence>
<dbReference type="Pfam" id="PF02021">
    <property type="entry name" value="UPF0102"/>
    <property type="match status" value="1"/>
</dbReference>
<dbReference type="Gene3D" id="3.40.1350.10">
    <property type="match status" value="1"/>
</dbReference>
<name>A0A6P1TLW7_9FIRM</name>
<keyword evidence="4" id="KW-1185">Reference proteome</keyword>
<dbReference type="Proteomes" id="UP000464314">
    <property type="component" value="Chromosome"/>
</dbReference>
<dbReference type="CDD" id="cd20736">
    <property type="entry name" value="PoNe_Nuclease"/>
    <property type="match status" value="1"/>
</dbReference>
<dbReference type="InterPro" id="IPR011335">
    <property type="entry name" value="Restrct_endonuc-II-like"/>
</dbReference>
<dbReference type="InterPro" id="IPR011856">
    <property type="entry name" value="tRNA_endonuc-like_dom_sf"/>
</dbReference>
<organism evidence="3 4">
    <name type="scientific">Anaerocolumna sedimenticola</name>
    <dbReference type="NCBI Taxonomy" id="2696063"/>
    <lineage>
        <taxon>Bacteria</taxon>
        <taxon>Bacillati</taxon>
        <taxon>Bacillota</taxon>
        <taxon>Clostridia</taxon>
        <taxon>Lachnospirales</taxon>
        <taxon>Lachnospiraceae</taxon>
        <taxon>Anaerocolumna</taxon>
    </lineage>
</organism>
<dbReference type="SUPFAM" id="SSF52980">
    <property type="entry name" value="Restriction endonuclease-like"/>
    <property type="match status" value="1"/>
</dbReference>
<protein>
    <recommendedName>
        <fullName evidence="2">UPF0102 protein Ana3638_16705</fullName>
    </recommendedName>
</protein>
<evidence type="ECO:0000313" key="4">
    <source>
        <dbReference type="Proteomes" id="UP000464314"/>
    </source>
</evidence>
<comment type="similarity">
    <text evidence="1 2">Belongs to the UPF0102 family.</text>
</comment>
<dbReference type="RefSeq" id="WP_161839045.1">
    <property type="nucleotide sequence ID" value="NZ_CP048000.1"/>
</dbReference>
<dbReference type="EMBL" id="CP048000">
    <property type="protein sequence ID" value="QHQ62220.1"/>
    <property type="molecule type" value="Genomic_DNA"/>
</dbReference>
<dbReference type="AlphaFoldDB" id="A0A6P1TLW7"/>
<accession>A0A6P1TLW7</accession>
<evidence type="ECO:0000256" key="1">
    <source>
        <dbReference type="ARBA" id="ARBA00006738"/>
    </source>
</evidence>
<dbReference type="GO" id="GO:0003676">
    <property type="term" value="F:nucleic acid binding"/>
    <property type="evidence" value="ECO:0007669"/>
    <property type="project" value="InterPro"/>
</dbReference>
<dbReference type="PANTHER" id="PTHR34039:SF1">
    <property type="entry name" value="UPF0102 PROTEIN YRAN"/>
    <property type="match status" value="1"/>
</dbReference>
<sequence length="118" mass="13889">MYNKRTVGTQKEQMAADFLRKNGYLILEQNFSCRTGEIDIIAKDKSYLVFVEVKYRKDITKGFPQEAVDLYKMKKITHTALYYMMLKRIPTDTPCRFDVVNILDQEISLIQNAFEAIY</sequence>
<reference evidence="3 4" key="1">
    <citation type="submission" date="2020-01" db="EMBL/GenBank/DDBJ databases">
        <title>Genome analysis of Anaerocolumna sp. CBA3638.</title>
        <authorList>
            <person name="Kim J."/>
            <person name="Roh S.W."/>
        </authorList>
    </citation>
    <scope>NUCLEOTIDE SEQUENCE [LARGE SCALE GENOMIC DNA]</scope>
    <source>
        <strain evidence="3 4">CBA3638</strain>
    </source>
</reference>
<proteinExistence type="inferred from homology"/>
<dbReference type="HAMAP" id="MF_00048">
    <property type="entry name" value="UPF0102"/>
    <property type="match status" value="1"/>
</dbReference>
<dbReference type="NCBIfam" id="TIGR00252">
    <property type="entry name" value="YraN family protein"/>
    <property type="match status" value="1"/>
</dbReference>
<evidence type="ECO:0000313" key="3">
    <source>
        <dbReference type="EMBL" id="QHQ62220.1"/>
    </source>
</evidence>
<dbReference type="InterPro" id="IPR003509">
    <property type="entry name" value="UPF0102_YraN-like"/>
</dbReference>
<dbReference type="PANTHER" id="PTHR34039">
    <property type="entry name" value="UPF0102 PROTEIN YRAN"/>
    <property type="match status" value="1"/>
</dbReference>
<dbReference type="KEGG" id="anr:Ana3638_16705"/>
<dbReference type="NCBIfam" id="NF009150">
    <property type="entry name" value="PRK12497.1-3"/>
    <property type="match status" value="1"/>
</dbReference>
<gene>
    <name evidence="3" type="ORF">Ana3638_16705</name>
</gene>